<feature type="signal peptide" evidence="2">
    <location>
        <begin position="1"/>
        <end position="21"/>
    </location>
</feature>
<feature type="chain" id="PRO_5039385637" evidence="2">
    <location>
        <begin position="22"/>
        <end position="335"/>
    </location>
</feature>
<dbReference type="Gene3D" id="3.40.50.1980">
    <property type="entry name" value="Nitrogenase molybdenum iron protein domain"/>
    <property type="match status" value="2"/>
</dbReference>
<name>A0A5J5L3H8_9MICC</name>
<keyword evidence="5" id="KW-1185">Reference proteome</keyword>
<proteinExistence type="inferred from homology"/>
<dbReference type="OrthoDB" id="9797850at2"/>
<comment type="caution">
    <text evidence="4">The sequence shown here is derived from an EMBL/GenBank/DDBJ whole genome shotgun (WGS) entry which is preliminary data.</text>
</comment>
<keyword evidence="2" id="KW-0732">Signal</keyword>
<dbReference type="Pfam" id="PF01497">
    <property type="entry name" value="Peripla_BP_2"/>
    <property type="match status" value="1"/>
</dbReference>
<evidence type="ECO:0000313" key="4">
    <source>
        <dbReference type="EMBL" id="KAA9395561.1"/>
    </source>
</evidence>
<comment type="similarity">
    <text evidence="1">Belongs to the bacterial solute-binding protein 8 family.</text>
</comment>
<protein>
    <submittedName>
        <fullName evidence="4">ABC transporter substrate-binding protein</fullName>
    </submittedName>
</protein>
<dbReference type="PANTHER" id="PTHR30535:SF7">
    <property type="entry name" value="IRON(III) DICITRATE-BINDING PROTEIN"/>
    <property type="match status" value="1"/>
</dbReference>
<evidence type="ECO:0000256" key="1">
    <source>
        <dbReference type="ARBA" id="ARBA00008814"/>
    </source>
</evidence>
<dbReference type="PROSITE" id="PS50983">
    <property type="entry name" value="FE_B12_PBP"/>
    <property type="match status" value="1"/>
</dbReference>
<dbReference type="Proteomes" id="UP000325957">
    <property type="component" value="Unassembled WGS sequence"/>
</dbReference>
<evidence type="ECO:0000256" key="2">
    <source>
        <dbReference type="SAM" id="SignalP"/>
    </source>
</evidence>
<dbReference type="RefSeq" id="WP_158032369.1">
    <property type="nucleotide sequence ID" value="NZ_ML708610.1"/>
</dbReference>
<reference evidence="4 5" key="1">
    <citation type="submission" date="2019-05" db="EMBL/GenBank/DDBJ databases">
        <title>Kocuria coralli sp. nov., a novel actinobacterium isolated from coral reef seawater.</title>
        <authorList>
            <person name="Li J."/>
        </authorList>
    </citation>
    <scope>NUCLEOTIDE SEQUENCE [LARGE SCALE GENOMIC DNA]</scope>
    <source>
        <strain evidence="4 5">SCSIO 13007</strain>
    </source>
</reference>
<dbReference type="PANTHER" id="PTHR30535">
    <property type="entry name" value="VITAMIN B12-BINDING PROTEIN"/>
    <property type="match status" value="1"/>
</dbReference>
<dbReference type="InterPro" id="IPR050902">
    <property type="entry name" value="ABC_Transporter_SBP"/>
</dbReference>
<dbReference type="EMBL" id="SZWF01000001">
    <property type="protein sequence ID" value="KAA9395561.1"/>
    <property type="molecule type" value="Genomic_DNA"/>
</dbReference>
<dbReference type="SUPFAM" id="SSF53807">
    <property type="entry name" value="Helical backbone' metal receptor"/>
    <property type="match status" value="1"/>
</dbReference>
<dbReference type="AlphaFoldDB" id="A0A5J5L3H8"/>
<evidence type="ECO:0000259" key="3">
    <source>
        <dbReference type="PROSITE" id="PS50983"/>
    </source>
</evidence>
<gene>
    <name evidence="4" type="ORF">FCK90_00570</name>
</gene>
<feature type="domain" description="Fe/B12 periplasmic-binding" evidence="3">
    <location>
        <begin position="65"/>
        <end position="335"/>
    </location>
</feature>
<organism evidence="4 5">
    <name type="scientific">Kocuria coralli</name>
    <dbReference type="NCBI Taxonomy" id="1461025"/>
    <lineage>
        <taxon>Bacteria</taxon>
        <taxon>Bacillati</taxon>
        <taxon>Actinomycetota</taxon>
        <taxon>Actinomycetes</taxon>
        <taxon>Micrococcales</taxon>
        <taxon>Micrococcaceae</taxon>
        <taxon>Kocuria</taxon>
    </lineage>
</organism>
<sequence>MRPARPAALAILAVTALFVSSCGSGGGAETSGAAGGASGGDGAVDYPHPVENCGEGVTFDQAPERVVLLETAPVTILDGLGVLNRAVARAGDFPAEYYDDDLNERIDGIDSLSEDLDASGHLAISQEAVVAQSPDLVLGQPDGVDRGSLASAGSNLLIQEVYCPDSAMNATYETLYDEIGTYGEIFDRGEAADELVAQLRERVDAVADRSQGEDRTAAVLYPTVGGGTTYAYGNRSMAQPQLEMAGFENVYDDVDERVFDVQIEDLVDRDPDVLILLYQGEAEGVEQAVTELPGAETITAVRNGDIHTQLFNFTEPATPLAVDGLERISERFQGD</sequence>
<dbReference type="PROSITE" id="PS51257">
    <property type="entry name" value="PROKAR_LIPOPROTEIN"/>
    <property type="match status" value="1"/>
</dbReference>
<dbReference type="InterPro" id="IPR002491">
    <property type="entry name" value="ABC_transptr_periplasmic_BD"/>
</dbReference>
<evidence type="ECO:0000313" key="5">
    <source>
        <dbReference type="Proteomes" id="UP000325957"/>
    </source>
</evidence>
<accession>A0A5J5L3H8</accession>